<dbReference type="Proteomes" id="UP000504637">
    <property type="component" value="Unplaced"/>
</dbReference>
<dbReference type="RefSeq" id="XP_033460494.1">
    <property type="nucleotide sequence ID" value="XM_033607005.1"/>
</dbReference>
<feature type="region of interest" description="Disordered" evidence="12">
    <location>
        <begin position="202"/>
        <end position="226"/>
    </location>
</feature>
<dbReference type="SUPFAM" id="SSF140718">
    <property type="entry name" value="Mediator hinge subcomplex-like"/>
    <property type="match status" value="1"/>
</dbReference>
<evidence type="ECO:0000256" key="8">
    <source>
        <dbReference type="ARBA" id="ARBA00023242"/>
    </source>
</evidence>
<dbReference type="AlphaFoldDB" id="A0A6J3M6D4"/>
<keyword evidence="13" id="KW-1185">Reference proteome</keyword>
<dbReference type="OrthoDB" id="10253553at2759"/>
<comment type="subcellular location">
    <subcellularLocation>
        <location evidence="1 10">Nucleus</location>
    </subcellularLocation>
</comment>
<evidence type="ECO:0000256" key="10">
    <source>
        <dbReference type="RuleBase" id="RU364060"/>
    </source>
</evidence>
<dbReference type="GO" id="GO:0070847">
    <property type="term" value="C:core mediator complex"/>
    <property type="evidence" value="ECO:0007669"/>
    <property type="project" value="TreeGrafter"/>
</dbReference>
<sequence length="245" mass="27730">MAEQVSIAAPFPAPPPFYKHFSKQNLAALRQLRKAARDSRDGDSDGNNELDVSSLPSELQYLIPPEPPKDEKYISFGIEIDRHAPDTSLESAGIEQVYLSHPSVRSDPQPHLIALARSLLASFLSLVGILSTNPELYQEKTQDLQTLMYNMHDLINQYRPHQARETLILLMEERVERMRREIQGIEDAKEKVRTVLQTLEREDSTVSGERNEKSFVKTGTDPSTADAKRRIVQLQALRAIEDELG</sequence>
<organism evidence="14">
    <name type="scientific">Dissoconium aciculare CBS 342.82</name>
    <dbReference type="NCBI Taxonomy" id="1314786"/>
    <lineage>
        <taxon>Eukaryota</taxon>
        <taxon>Fungi</taxon>
        <taxon>Dikarya</taxon>
        <taxon>Ascomycota</taxon>
        <taxon>Pezizomycotina</taxon>
        <taxon>Dothideomycetes</taxon>
        <taxon>Dothideomycetidae</taxon>
        <taxon>Mycosphaerellales</taxon>
        <taxon>Dissoconiaceae</taxon>
        <taxon>Dissoconium</taxon>
    </lineage>
</organism>
<reference evidence="14" key="1">
    <citation type="submission" date="2020-01" db="EMBL/GenBank/DDBJ databases">
        <authorList>
            <consortium name="DOE Joint Genome Institute"/>
            <person name="Haridas S."/>
            <person name="Albert R."/>
            <person name="Binder M."/>
            <person name="Bloem J."/>
            <person name="Labutti K."/>
            <person name="Salamov A."/>
            <person name="Andreopoulos B."/>
            <person name="Baker S.E."/>
            <person name="Barry K."/>
            <person name="Bills G."/>
            <person name="Bluhm B.H."/>
            <person name="Cannon C."/>
            <person name="Castanera R."/>
            <person name="Culley D.E."/>
            <person name="Daum C."/>
            <person name="Ezra D."/>
            <person name="Gonzalez J.B."/>
            <person name="Henrissat B."/>
            <person name="Kuo A."/>
            <person name="Liang C."/>
            <person name="Lipzen A."/>
            <person name="Lutzoni F."/>
            <person name="Magnuson J."/>
            <person name="Mondo S."/>
            <person name="Nolan M."/>
            <person name="Ohm R."/>
            <person name="Pangilinan J."/>
            <person name="Park H.-J."/>
            <person name="Ramirez L."/>
            <person name="Alfaro M."/>
            <person name="Sun H."/>
            <person name="Tritt A."/>
            <person name="Yoshinaga Y."/>
            <person name="Zwiers L.-H."/>
            <person name="Turgeon B.G."/>
            <person name="Goodwin S.B."/>
            <person name="Spatafora J.W."/>
            <person name="Crous P.W."/>
            <person name="Grigoriev I.V."/>
        </authorList>
    </citation>
    <scope>NUCLEOTIDE SEQUENCE</scope>
    <source>
        <strain evidence="14">CBS 342.82</strain>
    </source>
</reference>
<name>A0A6J3M6D4_9PEZI</name>
<evidence type="ECO:0000313" key="13">
    <source>
        <dbReference type="Proteomes" id="UP000504637"/>
    </source>
</evidence>
<evidence type="ECO:0000256" key="2">
    <source>
        <dbReference type="ARBA" id="ARBA00009994"/>
    </source>
</evidence>
<dbReference type="Gene3D" id="6.10.140.1520">
    <property type="match status" value="1"/>
</dbReference>
<feature type="coiled-coil region" evidence="11">
    <location>
        <begin position="168"/>
        <end position="202"/>
    </location>
</feature>
<dbReference type="Pfam" id="PF05983">
    <property type="entry name" value="Med7"/>
    <property type="match status" value="1"/>
</dbReference>
<comment type="similarity">
    <text evidence="2 10">Belongs to the Mediator complex subunit 7 family.</text>
</comment>
<keyword evidence="11" id="KW-0175">Coiled coil</keyword>
<evidence type="ECO:0000256" key="12">
    <source>
        <dbReference type="SAM" id="MobiDB-lite"/>
    </source>
</evidence>
<dbReference type="GO" id="GO:0016592">
    <property type="term" value="C:mediator complex"/>
    <property type="evidence" value="ECO:0007669"/>
    <property type="project" value="InterPro"/>
</dbReference>
<dbReference type="GO" id="GO:0006357">
    <property type="term" value="P:regulation of transcription by RNA polymerase II"/>
    <property type="evidence" value="ECO:0007669"/>
    <property type="project" value="InterPro"/>
</dbReference>
<evidence type="ECO:0000256" key="6">
    <source>
        <dbReference type="ARBA" id="ARBA00023159"/>
    </source>
</evidence>
<evidence type="ECO:0000256" key="7">
    <source>
        <dbReference type="ARBA" id="ARBA00023163"/>
    </source>
</evidence>
<dbReference type="Gene3D" id="6.10.140.200">
    <property type="match status" value="1"/>
</dbReference>
<evidence type="ECO:0000256" key="1">
    <source>
        <dbReference type="ARBA" id="ARBA00004123"/>
    </source>
</evidence>
<dbReference type="InterPro" id="IPR009244">
    <property type="entry name" value="Mediatior_Med7"/>
</dbReference>
<reference evidence="14" key="3">
    <citation type="submission" date="2025-08" db="UniProtKB">
        <authorList>
            <consortium name="RefSeq"/>
        </authorList>
    </citation>
    <scope>IDENTIFICATION</scope>
    <source>
        <strain evidence="14">CBS 342.82</strain>
    </source>
</reference>
<dbReference type="InterPro" id="IPR037212">
    <property type="entry name" value="Med7/Med21-like"/>
</dbReference>
<dbReference type="InterPro" id="IPR044888">
    <property type="entry name" value="Mediatior_Med7_sf"/>
</dbReference>
<evidence type="ECO:0000256" key="3">
    <source>
        <dbReference type="ARBA" id="ARBA00011837"/>
    </source>
</evidence>
<evidence type="ECO:0000256" key="5">
    <source>
        <dbReference type="ARBA" id="ARBA00023015"/>
    </source>
</evidence>
<comment type="subunit">
    <text evidence="3 10">Component of the Mediator complex.</text>
</comment>
<feature type="compositionally biased region" description="Basic and acidic residues" evidence="12">
    <location>
        <begin position="202"/>
        <end position="215"/>
    </location>
</feature>
<evidence type="ECO:0000313" key="14">
    <source>
        <dbReference type="RefSeq" id="XP_033460494.1"/>
    </source>
</evidence>
<dbReference type="PANTHER" id="PTHR21428">
    <property type="entry name" value="MEDIATOR OF RNA POLYMERASE II TRANSCRIPTION SUBUNIT 7"/>
    <property type="match status" value="1"/>
</dbReference>
<gene>
    <name evidence="14" type="ORF">K489DRAFT_400787</name>
</gene>
<dbReference type="GeneID" id="54364805"/>
<comment type="function">
    <text evidence="9">Component of the Mediator complex, a coactivator involved in the regulated transcription of nearly all RNA polymerase II-dependent genes. Mediator functions as a bridge to convey information from gene-specific regulatory proteins to the basal RNA polymerase II transcription machinery. Mediator is recruited to promoters by direct interactions with regulatory proteins and serves as a scaffold for the assembly of a functional preinitiation complex with RNA polymerase II and the general transcription factors.</text>
</comment>
<dbReference type="PANTHER" id="PTHR21428:SF11">
    <property type="entry name" value="MEDIATOR OF RNA POLYMERASE II TRANSCRIPTION SUBUNIT 7"/>
    <property type="match status" value="1"/>
</dbReference>
<keyword evidence="5 10" id="KW-0805">Transcription regulation</keyword>
<keyword evidence="8 10" id="KW-0539">Nucleus</keyword>
<evidence type="ECO:0000256" key="11">
    <source>
        <dbReference type="SAM" id="Coils"/>
    </source>
</evidence>
<dbReference type="GO" id="GO:0003712">
    <property type="term" value="F:transcription coregulator activity"/>
    <property type="evidence" value="ECO:0007669"/>
    <property type="project" value="InterPro"/>
</dbReference>
<evidence type="ECO:0000256" key="4">
    <source>
        <dbReference type="ARBA" id="ARBA00020631"/>
    </source>
</evidence>
<feature type="compositionally biased region" description="Polar residues" evidence="12">
    <location>
        <begin position="45"/>
        <end position="57"/>
    </location>
</feature>
<keyword evidence="7 10" id="KW-0804">Transcription</keyword>
<keyword evidence="6 10" id="KW-0010">Activator</keyword>
<accession>A0A6J3M6D4</accession>
<evidence type="ECO:0000256" key="9">
    <source>
        <dbReference type="ARBA" id="ARBA00025687"/>
    </source>
</evidence>
<reference evidence="14" key="2">
    <citation type="submission" date="2020-04" db="EMBL/GenBank/DDBJ databases">
        <authorList>
            <consortium name="NCBI Genome Project"/>
        </authorList>
    </citation>
    <scope>NUCLEOTIDE SEQUENCE</scope>
    <source>
        <strain evidence="14">CBS 342.82</strain>
    </source>
</reference>
<feature type="region of interest" description="Disordered" evidence="12">
    <location>
        <begin position="32"/>
        <end position="68"/>
    </location>
</feature>
<proteinExistence type="inferred from homology"/>
<protein>
    <recommendedName>
        <fullName evidence="4 10">Mediator of RNA polymerase II transcription subunit 7</fullName>
    </recommendedName>
</protein>